<feature type="region of interest" description="Disordered" evidence="1">
    <location>
        <begin position="125"/>
        <end position="216"/>
    </location>
</feature>
<dbReference type="Proteomes" id="UP000076727">
    <property type="component" value="Unassembled WGS sequence"/>
</dbReference>
<name>A0A165LGL6_9APHY</name>
<evidence type="ECO:0000313" key="3">
    <source>
        <dbReference type="Proteomes" id="UP000076727"/>
    </source>
</evidence>
<feature type="compositionally biased region" description="Acidic residues" evidence="1">
    <location>
        <begin position="133"/>
        <end position="202"/>
    </location>
</feature>
<dbReference type="EMBL" id="KV429130">
    <property type="protein sequence ID" value="KZT64389.1"/>
    <property type="molecule type" value="Genomic_DNA"/>
</dbReference>
<protein>
    <submittedName>
        <fullName evidence="2">Uncharacterized protein</fullName>
    </submittedName>
</protein>
<dbReference type="OrthoDB" id="2801531at2759"/>
<evidence type="ECO:0000256" key="1">
    <source>
        <dbReference type="SAM" id="MobiDB-lite"/>
    </source>
</evidence>
<accession>A0A165LGL6</accession>
<evidence type="ECO:0000313" key="2">
    <source>
        <dbReference type="EMBL" id="KZT64389.1"/>
    </source>
</evidence>
<dbReference type="STRING" id="1314783.A0A165LGL6"/>
<proteinExistence type="predicted"/>
<keyword evidence="3" id="KW-1185">Reference proteome</keyword>
<reference evidence="2 3" key="1">
    <citation type="journal article" date="2016" name="Mol. Biol. Evol.">
        <title>Comparative Genomics of Early-Diverging Mushroom-Forming Fungi Provides Insights into the Origins of Lignocellulose Decay Capabilities.</title>
        <authorList>
            <person name="Nagy L.G."/>
            <person name="Riley R."/>
            <person name="Tritt A."/>
            <person name="Adam C."/>
            <person name="Daum C."/>
            <person name="Floudas D."/>
            <person name="Sun H."/>
            <person name="Yadav J.S."/>
            <person name="Pangilinan J."/>
            <person name="Larsson K.H."/>
            <person name="Matsuura K."/>
            <person name="Barry K."/>
            <person name="Labutti K."/>
            <person name="Kuo R."/>
            <person name="Ohm R.A."/>
            <person name="Bhattacharya S.S."/>
            <person name="Shirouzu T."/>
            <person name="Yoshinaga Y."/>
            <person name="Martin F.M."/>
            <person name="Grigoriev I.V."/>
            <person name="Hibbett D.S."/>
        </authorList>
    </citation>
    <scope>NUCLEOTIDE SEQUENCE [LARGE SCALE GENOMIC DNA]</scope>
    <source>
        <strain evidence="2 3">L-15889</strain>
    </source>
</reference>
<gene>
    <name evidence="2" type="ORF">DAEQUDRAFT_732695</name>
</gene>
<dbReference type="AlphaFoldDB" id="A0A165LGL6"/>
<sequence>MTWVYGWPLYDRDAIKIAKKHNLVKRPDADDYDYIEAAQLWVGRNAGSPRALCCWVGEDTNLVFAAYVDYRDRAYPPQKVFVDEMMSEKQARRLARCMPLRDQGWYRYCDGSWVPWLGELWAETDMNPKDDLTGDDDSEDEEMEDEEMEDEEMEDDSDGTDEGGEEDDSDGTDEGDEEDVDEGSGEDSDEGRDEDTDSDDATVTDGTVHALDVAPEEFAKPVYSKSLATNFGTHCSITEPRPRLQAM</sequence>
<organism evidence="2 3">
    <name type="scientific">Daedalea quercina L-15889</name>
    <dbReference type="NCBI Taxonomy" id="1314783"/>
    <lineage>
        <taxon>Eukaryota</taxon>
        <taxon>Fungi</taxon>
        <taxon>Dikarya</taxon>
        <taxon>Basidiomycota</taxon>
        <taxon>Agaricomycotina</taxon>
        <taxon>Agaricomycetes</taxon>
        <taxon>Polyporales</taxon>
        <taxon>Fomitopsis</taxon>
    </lineage>
</organism>